<dbReference type="Proteomes" id="UP000027178">
    <property type="component" value="Unassembled WGS sequence"/>
</dbReference>
<sequence>MGGDPAGQRGAAVGGRPHQRVTERQGGSVQAYQVGGLGGFERRQRGAGRGQYDGQLAGVVGGGDQQRRAGLRGQPVDPGAERGPHPGGGRRIGGRGRQRAEQAGALILGQRAGQLDQRQRIAAGLGRDPLPDVRGQPPAGVLGEQRGHRPPVQGVEPQLRQAERPGLAHREQHHHALGVQPPGREGQGVQRGPVQPLRVVDETEHRVLARVLRQQGQHRQAGQEPVLAGGRGQPERRPQRVGLRPGQPAQPVERRTQQLVQRGERQIALRLDAGGPQHPGRARAGRQLVQQRGLSDTGLAVDDQGAAGTVRRLRQQASELARFRVPTVEHPGSLAARRTASDVALGHGDGFAGSTRARTVVPVRADRRPARGHGDGMSGTAPFGIETARLRLRPYTHEEAALVLAAGTDRQEHWSPGFPRTDDQDVARMFLGLPAGEPLFGPLQIVLLSSDLVIGGIGFFGPPDETGTVGLGYGVAPETEGRGYATEALTALLHHGFADGRVRRALADTDHDNLGSQRVLEKAGLRRTSSDERLHYYCIEG</sequence>
<feature type="domain" description="N-acetyltransferase" evidence="2">
    <location>
        <begin position="390"/>
        <end position="541"/>
    </location>
</feature>
<protein>
    <recommendedName>
        <fullName evidence="2">N-acetyltransferase domain-containing protein</fullName>
    </recommendedName>
</protein>
<dbReference type="EMBL" id="JNBY01000156">
    <property type="protein sequence ID" value="KDN80977.1"/>
    <property type="molecule type" value="Genomic_DNA"/>
</dbReference>
<dbReference type="AlphaFoldDB" id="A0A066YII5"/>
<feature type="compositionally biased region" description="Basic and acidic residues" evidence="1">
    <location>
        <begin position="161"/>
        <end position="170"/>
    </location>
</feature>
<accession>A0A066YII5</accession>
<organism evidence="3 4">
    <name type="scientific">Kitasatospora cheerisanensis KCTC 2395</name>
    <dbReference type="NCBI Taxonomy" id="1348663"/>
    <lineage>
        <taxon>Bacteria</taxon>
        <taxon>Bacillati</taxon>
        <taxon>Actinomycetota</taxon>
        <taxon>Actinomycetes</taxon>
        <taxon>Kitasatosporales</taxon>
        <taxon>Streptomycetaceae</taxon>
        <taxon>Kitasatospora</taxon>
    </lineage>
</organism>
<dbReference type="InterPro" id="IPR000182">
    <property type="entry name" value="GNAT_dom"/>
</dbReference>
<dbReference type="Pfam" id="PF13302">
    <property type="entry name" value="Acetyltransf_3"/>
    <property type="match status" value="1"/>
</dbReference>
<proteinExistence type="predicted"/>
<dbReference type="HOGENOM" id="CLU_503241_0_0_11"/>
<name>A0A066YII5_9ACTN</name>
<dbReference type="PATRIC" id="fig|1348663.4.peg.7008"/>
<dbReference type="InterPro" id="IPR051908">
    <property type="entry name" value="Ribosomal_N-acetyltransferase"/>
</dbReference>
<feature type="region of interest" description="Disordered" evidence="1">
    <location>
        <begin position="213"/>
        <end position="255"/>
    </location>
</feature>
<evidence type="ECO:0000313" key="4">
    <source>
        <dbReference type="Proteomes" id="UP000027178"/>
    </source>
</evidence>
<dbReference type="PANTHER" id="PTHR43441">
    <property type="entry name" value="RIBOSOMAL-PROTEIN-SERINE ACETYLTRANSFERASE"/>
    <property type="match status" value="1"/>
</dbReference>
<dbReference type="GO" id="GO:1990189">
    <property type="term" value="F:protein N-terminal-serine acetyltransferase activity"/>
    <property type="evidence" value="ECO:0007669"/>
    <property type="project" value="TreeGrafter"/>
</dbReference>
<keyword evidence="4" id="KW-1185">Reference proteome</keyword>
<dbReference type="SUPFAM" id="SSF55729">
    <property type="entry name" value="Acyl-CoA N-acyltransferases (Nat)"/>
    <property type="match status" value="1"/>
</dbReference>
<feature type="region of interest" description="Disordered" evidence="1">
    <location>
        <begin position="1"/>
        <end position="100"/>
    </location>
</feature>
<reference evidence="3 4" key="1">
    <citation type="submission" date="2014-05" db="EMBL/GenBank/DDBJ databases">
        <title>Draft Genome Sequence of Kitasatospora cheerisanensis KCTC 2395.</title>
        <authorList>
            <person name="Nam D.H."/>
        </authorList>
    </citation>
    <scope>NUCLEOTIDE SEQUENCE [LARGE SCALE GENOMIC DNA]</scope>
    <source>
        <strain evidence="3 4">KCTC 2395</strain>
    </source>
</reference>
<dbReference type="PROSITE" id="PS51186">
    <property type="entry name" value="GNAT"/>
    <property type="match status" value="1"/>
</dbReference>
<dbReference type="GO" id="GO:0008999">
    <property type="term" value="F:protein-N-terminal-alanine acetyltransferase activity"/>
    <property type="evidence" value="ECO:0007669"/>
    <property type="project" value="TreeGrafter"/>
</dbReference>
<comment type="caution">
    <text evidence="3">The sequence shown here is derived from an EMBL/GenBank/DDBJ whole genome shotgun (WGS) entry which is preliminary data.</text>
</comment>
<dbReference type="Gene3D" id="3.40.630.30">
    <property type="match status" value="1"/>
</dbReference>
<evidence type="ECO:0000313" key="3">
    <source>
        <dbReference type="EMBL" id="KDN80977.1"/>
    </source>
</evidence>
<feature type="region of interest" description="Disordered" evidence="1">
    <location>
        <begin position="124"/>
        <end position="200"/>
    </location>
</feature>
<evidence type="ECO:0000256" key="1">
    <source>
        <dbReference type="SAM" id="MobiDB-lite"/>
    </source>
</evidence>
<gene>
    <name evidence="3" type="ORF">KCH_72500</name>
</gene>
<dbReference type="PANTHER" id="PTHR43441:SF6">
    <property type="entry name" value="N-ACETYLTRANSFERASE DOMAIN-CONTAINING PROTEIN"/>
    <property type="match status" value="1"/>
</dbReference>
<dbReference type="eggNOG" id="COG1670">
    <property type="taxonomic scope" value="Bacteria"/>
</dbReference>
<evidence type="ECO:0000259" key="2">
    <source>
        <dbReference type="PROSITE" id="PS51186"/>
    </source>
</evidence>
<dbReference type="InterPro" id="IPR016181">
    <property type="entry name" value="Acyl_CoA_acyltransferase"/>
</dbReference>
<dbReference type="GO" id="GO:0005737">
    <property type="term" value="C:cytoplasm"/>
    <property type="evidence" value="ECO:0007669"/>
    <property type="project" value="TreeGrafter"/>
</dbReference>